<reference evidence="1" key="1">
    <citation type="submission" date="2014-09" db="EMBL/GenBank/DDBJ databases">
        <authorList>
            <person name="Probst J Alexander"/>
        </authorList>
    </citation>
    <scope>NUCLEOTIDE SEQUENCE</scope>
</reference>
<sequence>MHYMEIYSEVKDTEKGDVLSKIVNFDNIHSDRLDIFTFYDADKFMLITKIKCNNLKTLNNTIHDLFKTQNLAEKILEI</sequence>
<evidence type="ECO:0000313" key="1">
    <source>
        <dbReference type="EMBL" id="CEG12064.1"/>
    </source>
</evidence>
<accession>A0A098E987</accession>
<dbReference type="EMBL" id="CCXY01000103">
    <property type="protein sequence ID" value="CEG12064.1"/>
    <property type="molecule type" value="Genomic_DNA"/>
</dbReference>
<name>A0A098E987_9ZZZZ</name>
<protein>
    <submittedName>
        <fullName evidence="1">Transcriptional regulator, LysR family</fullName>
    </submittedName>
</protein>
<proteinExistence type="predicted"/>
<gene>
    <name evidence="1" type="ORF">MSIBF_A1910003</name>
</gene>
<dbReference type="AlphaFoldDB" id="A0A098E987"/>
<organism evidence="1">
    <name type="scientific">groundwater metagenome</name>
    <dbReference type="NCBI Taxonomy" id="717931"/>
    <lineage>
        <taxon>unclassified sequences</taxon>
        <taxon>metagenomes</taxon>
        <taxon>ecological metagenomes</taxon>
    </lineage>
</organism>